<evidence type="ECO:0000313" key="1">
    <source>
        <dbReference type="EMBL" id="KER32601.1"/>
    </source>
</evidence>
<keyword evidence="2" id="KW-1185">Reference proteome</keyword>
<reference evidence="1 2" key="1">
    <citation type="submission" date="2013-11" db="EMBL/GenBank/DDBJ databases">
        <title>Opisthorchis viverrini - life in the bile duct.</title>
        <authorList>
            <person name="Young N.D."/>
            <person name="Nagarajan N."/>
            <person name="Lin S.J."/>
            <person name="Korhonen P.K."/>
            <person name="Jex A.R."/>
            <person name="Hall R.S."/>
            <person name="Safavi-Hemami H."/>
            <person name="Kaewkong W."/>
            <person name="Bertrand D."/>
            <person name="Gao S."/>
            <person name="Seet Q."/>
            <person name="Wongkham S."/>
            <person name="Teh B.T."/>
            <person name="Wongkham C."/>
            <person name="Intapan P.M."/>
            <person name="Maleewong W."/>
            <person name="Yang X."/>
            <person name="Hu M."/>
            <person name="Wang Z."/>
            <person name="Hofmann A."/>
            <person name="Sternberg P.W."/>
            <person name="Tan P."/>
            <person name="Wang J."/>
            <person name="Gasser R.B."/>
        </authorList>
    </citation>
    <scope>NUCLEOTIDE SEQUENCE [LARGE SCALE GENOMIC DNA]</scope>
</reference>
<accession>A0A074ZZU5</accession>
<protein>
    <submittedName>
        <fullName evidence="1">Uncharacterized protein</fullName>
    </submittedName>
</protein>
<organism evidence="1 2">
    <name type="scientific">Opisthorchis viverrini</name>
    <name type="common">Southeast Asian liver fluke</name>
    <dbReference type="NCBI Taxonomy" id="6198"/>
    <lineage>
        <taxon>Eukaryota</taxon>
        <taxon>Metazoa</taxon>
        <taxon>Spiralia</taxon>
        <taxon>Lophotrochozoa</taxon>
        <taxon>Platyhelminthes</taxon>
        <taxon>Trematoda</taxon>
        <taxon>Digenea</taxon>
        <taxon>Opisthorchiida</taxon>
        <taxon>Opisthorchiata</taxon>
        <taxon>Opisthorchiidae</taxon>
        <taxon>Opisthorchis</taxon>
    </lineage>
</organism>
<evidence type="ECO:0000313" key="2">
    <source>
        <dbReference type="Proteomes" id="UP000054324"/>
    </source>
</evidence>
<dbReference type="AlphaFoldDB" id="A0A074ZZU5"/>
<dbReference type="GeneID" id="20315479"/>
<dbReference type="Proteomes" id="UP000054324">
    <property type="component" value="Unassembled WGS sequence"/>
</dbReference>
<dbReference type="KEGG" id="ovi:T265_01291"/>
<gene>
    <name evidence="1" type="ORF">T265_01291</name>
</gene>
<dbReference type="CTD" id="20315479"/>
<dbReference type="RefSeq" id="XP_009163561.1">
    <property type="nucleotide sequence ID" value="XM_009165297.1"/>
</dbReference>
<name>A0A074ZZU5_OPIVI</name>
<sequence length="121" mass="13664">MEDMRRKSIPTEQLLLIQLHILFDECRPTGSDSETDFDFLLNKPRQTSSISALVLPSGGIEVFQLNQFTIGKLVALRLPQWDESDNSGFSEGTNFQESSCNISLRPRTVEPKAVAHTRRLT</sequence>
<dbReference type="EMBL" id="KL596632">
    <property type="protein sequence ID" value="KER32601.1"/>
    <property type="molecule type" value="Genomic_DNA"/>
</dbReference>
<proteinExistence type="predicted"/>